<dbReference type="GO" id="GO:0003700">
    <property type="term" value="F:DNA-binding transcription factor activity"/>
    <property type="evidence" value="ECO:0007669"/>
    <property type="project" value="InterPro"/>
</dbReference>
<keyword evidence="6" id="KW-1185">Reference proteome</keyword>
<dbReference type="Pfam" id="PF20240">
    <property type="entry name" value="DUF6597"/>
    <property type="match status" value="1"/>
</dbReference>
<feature type="domain" description="HTH araC/xylS-type" evidence="4">
    <location>
        <begin position="179"/>
        <end position="281"/>
    </location>
</feature>
<dbReference type="PANTHER" id="PTHR46796:SF13">
    <property type="entry name" value="HTH-TYPE TRANSCRIPTIONAL ACTIVATOR RHAS"/>
    <property type="match status" value="1"/>
</dbReference>
<dbReference type="PANTHER" id="PTHR46796">
    <property type="entry name" value="HTH-TYPE TRANSCRIPTIONAL ACTIVATOR RHAS-RELATED"/>
    <property type="match status" value="1"/>
</dbReference>
<evidence type="ECO:0000256" key="3">
    <source>
        <dbReference type="ARBA" id="ARBA00023163"/>
    </source>
</evidence>
<dbReference type="RefSeq" id="WP_192030389.1">
    <property type="nucleotide sequence ID" value="NZ_JACYTR010000036.1"/>
</dbReference>
<dbReference type="SUPFAM" id="SSF46689">
    <property type="entry name" value="Homeodomain-like"/>
    <property type="match status" value="1"/>
</dbReference>
<evidence type="ECO:0000259" key="4">
    <source>
        <dbReference type="PROSITE" id="PS01124"/>
    </source>
</evidence>
<dbReference type="Proteomes" id="UP000613768">
    <property type="component" value="Unassembled WGS sequence"/>
</dbReference>
<dbReference type="InterPro" id="IPR009057">
    <property type="entry name" value="Homeodomain-like_sf"/>
</dbReference>
<dbReference type="AlphaFoldDB" id="A0AAW3ZLE7"/>
<keyword evidence="3" id="KW-0804">Transcription</keyword>
<name>A0AAW3ZLE7_9GAMM</name>
<evidence type="ECO:0000256" key="2">
    <source>
        <dbReference type="ARBA" id="ARBA00023125"/>
    </source>
</evidence>
<dbReference type="InterPro" id="IPR018060">
    <property type="entry name" value="HTH_AraC"/>
</dbReference>
<dbReference type="PROSITE" id="PS01124">
    <property type="entry name" value="HTH_ARAC_FAMILY_2"/>
    <property type="match status" value="1"/>
</dbReference>
<reference evidence="5 6" key="1">
    <citation type="submission" date="2020-09" db="EMBL/GenBank/DDBJ databases">
        <title>Pseudoxanthomonas sp. CAU 1598 isolated from sand of Yaerae Beach.</title>
        <authorList>
            <person name="Kim W."/>
        </authorList>
    </citation>
    <scope>NUCLEOTIDE SEQUENCE [LARGE SCALE GENOMIC DNA]</scope>
    <source>
        <strain evidence="5 6">CAU 1598</strain>
    </source>
</reference>
<gene>
    <name evidence="5" type="ORF">IFO71_14600</name>
</gene>
<evidence type="ECO:0000313" key="6">
    <source>
        <dbReference type="Proteomes" id="UP000613768"/>
    </source>
</evidence>
<organism evidence="5 6">
    <name type="scientific">Pseudomarimonas arenosa</name>
    <dbReference type="NCBI Taxonomy" id="2774145"/>
    <lineage>
        <taxon>Bacteria</taxon>
        <taxon>Pseudomonadati</taxon>
        <taxon>Pseudomonadota</taxon>
        <taxon>Gammaproteobacteria</taxon>
        <taxon>Lysobacterales</taxon>
        <taxon>Lysobacteraceae</taxon>
        <taxon>Pseudomarimonas</taxon>
    </lineage>
</organism>
<accession>A0AAW3ZLE7</accession>
<dbReference type="GO" id="GO:0043565">
    <property type="term" value="F:sequence-specific DNA binding"/>
    <property type="evidence" value="ECO:0007669"/>
    <property type="project" value="InterPro"/>
</dbReference>
<protein>
    <submittedName>
        <fullName evidence="5">AraC family transcriptional regulator</fullName>
    </submittedName>
</protein>
<dbReference type="SMART" id="SM00342">
    <property type="entry name" value="HTH_ARAC"/>
    <property type="match status" value="1"/>
</dbReference>
<dbReference type="InterPro" id="IPR046532">
    <property type="entry name" value="DUF6597"/>
</dbReference>
<dbReference type="Pfam" id="PF12833">
    <property type="entry name" value="HTH_18"/>
    <property type="match status" value="1"/>
</dbReference>
<evidence type="ECO:0000313" key="5">
    <source>
        <dbReference type="EMBL" id="MBD8526968.1"/>
    </source>
</evidence>
<keyword evidence="2" id="KW-0238">DNA-binding</keyword>
<dbReference type="Gene3D" id="1.10.10.60">
    <property type="entry name" value="Homeodomain-like"/>
    <property type="match status" value="1"/>
</dbReference>
<dbReference type="EMBL" id="JACYTR010000036">
    <property type="protein sequence ID" value="MBD8526968.1"/>
    <property type="molecule type" value="Genomic_DNA"/>
</dbReference>
<proteinExistence type="predicted"/>
<comment type="caution">
    <text evidence="5">The sequence shown here is derived from an EMBL/GenBank/DDBJ whole genome shotgun (WGS) entry which is preliminary data.</text>
</comment>
<dbReference type="InterPro" id="IPR050204">
    <property type="entry name" value="AraC_XylS_family_regulators"/>
</dbReference>
<keyword evidence="1" id="KW-0805">Transcription regulation</keyword>
<sequence length="292" mass="33063">MQERRVAEGICQRISEFRADGPLGHWRVASCQPAADLAPWVETLWFGEGRVSYQRDRILPNGGSFLLINLGPTQYLVGEAAEQRRRFDDIWFSASRQTPIDTEAPHGQALFGVAFRPHGATRFLHLPGIDTAEQVVPLQDLLGSEALSLRHRLLECQHDVERFAWVEQWLRRRLRGDTPASVSWALRRLQSSQGQVGIDELATELGISRKSLARQFQSHVGLSPKTLARLHRFQGALTWLGQCEQVPWVELATRCGYYDQSHLIRDFQAFSGYAPGEFVRLARPDANSVVVR</sequence>
<evidence type="ECO:0000256" key="1">
    <source>
        <dbReference type="ARBA" id="ARBA00023015"/>
    </source>
</evidence>